<gene>
    <name evidence="1" type="ORF">SETTUDRAFT_33389</name>
</gene>
<dbReference type="Proteomes" id="UP000016935">
    <property type="component" value="Unassembled WGS sequence"/>
</dbReference>
<evidence type="ECO:0000313" key="1">
    <source>
        <dbReference type="EMBL" id="EOA83057.1"/>
    </source>
</evidence>
<dbReference type="RefSeq" id="XP_008028771.1">
    <property type="nucleotide sequence ID" value="XM_008030580.1"/>
</dbReference>
<keyword evidence="2" id="KW-1185">Reference proteome</keyword>
<dbReference type="AlphaFoldDB" id="R0K3Y1"/>
<protein>
    <submittedName>
        <fullName evidence="1">Uncharacterized protein</fullName>
    </submittedName>
</protein>
<sequence length="527" mass="58649">MGDFHDTNNRLPEISYFQPRWTLPHAFEKCRPPSSLEPPPIKAMLERLSNLGADGNNTQRLEQSNPLKGSADVSHTFNSTTFNPICVKDYLQMYREPHRIVFSYSAAKEILAKLAEGIPVKSYTSYIKGLPRVHCLATQYVASIPTFASHRCAKDLEKMQEIAKACFLINSQLATVMASIQHCIVGCTYSTGPGIKEWASWCNLLIPLSGSELSSTNRSRLHPVVANMVKEEAQYASIATAFFSSPTVELAALLCSDCCGTVEFTQQPSQAIGDESRDKDLFTGLMWRGIEGGSFFNTHLWPICSEFDLGDAFGFSIVACIINDIMGLEHDIIMKEPANCFILAGSMGTLLSPTLEMLSIYTAFNQLARLPEPCRSFYIRYWLSMFALHLLSSRYCAFYFKEDIQQTERNFVNKGFAFTPQDKRKRPIQDCHQALLEIVSQELLSEVRRRVASPKEWPQLLSECFDHGGEGDISLLAATVVACDLETGVLYGLALDAENALPGAKSTVSIMDFVATGYQHHVCCSLV</sequence>
<name>R0K3Y1_EXST2</name>
<accession>R0K3Y1</accession>
<reference evidence="1 2" key="1">
    <citation type="journal article" date="2012" name="PLoS Pathog.">
        <title>Diverse lifestyles and strategies of plant pathogenesis encoded in the genomes of eighteen Dothideomycetes fungi.</title>
        <authorList>
            <person name="Ohm R.A."/>
            <person name="Feau N."/>
            <person name="Henrissat B."/>
            <person name="Schoch C.L."/>
            <person name="Horwitz B.A."/>
            <person name="Barry K.W."/>
            <person name="Condon B.J."/>
            <person name="Copeland A.C."/>
            <person name="Dhillon B."/>
            <person name="Glaser F."/>
            <person name="Hesse C.N."/>
            <person name="Kosti I."/>
            <person name="LaButti K."/>
            <person name="Lindquist E.A."/>
            <person name="Lucas S."/>
            <person name="Salamov A.A."/>
            <person name="Bradshaw R.E."/>
            <person name="Ciuffetti L."/>
            <person name="Hamelin R.C."/>
            <person name="Kema G.H.J."/>
            <person name="Lawrence C."/>
            <person name="Scott J.A."/>
            <person name="Spatafora J.W."/>
            <person name="Turgeon B.G."/>
            <person name="de Wit P.J.G.M."/>
            <person name="Zhong S."/>
            <person name="Goodwin S.B."/>
            <person name="Grigoriev I.V."/>
        </authorList>
    </citation>
    <scope>NUCLEOTIDE SEQUENCE [LARGE SCALE GENOMIC DNA]</scope>
    <source>
        <strain evidence="2">28A</strain>
    </source>
</reference>
<dbReference type="GeneID" id="19403761"/>
<reference evidence="1 2" key="2">
    <citation type="journal article" date="2013" name="PLoS Genet.">
        <title>Comparative genome structure, secondary metabolite, and effector coding capacity across Cochliobolus pathogens.</title>
        <authorList>
            <person name="Condon B.J."/>
            <person name="Leng Y."/>
            <person name="Wu D."/>
            <person name="Bushley K.E."/>
            <person name="Ohm R.A."/>
            <person name="Otillar R."/>
            <person name="Martin J."/>
            <person name="Schackwitz W."/>
            <person name="Grimwood J."/>
            <person name="MohdZainudin N."/>
            <person name="Xue C."/>
            <person name="Wang R."/>
            <person name="Manning V.A."/>
            <person name="Dhillon B."/>
            <person name="Tu Z.J."/>
            <person name="Steffenson B.J."/>
            <person name="Salamov A."/>
            <person name="Sun H."/>
            <person name="Lowry S."/>
            <person name="LaButti K."/>
            <person name="Han J."/>
            <person name="Copeland A."/>
            <person name="Lindquist E."/>
            <person name="Barry K."/>
            <person name="Schmutz J."/>
            <person name="Baker S.E."/>
            <person name="Ciuffetti L.M."/>
            <person name="Grigoriev I.V."/>
            <person name="Zhong S."/>
            <person name="Turgeon B.G."/>
        </authorList>
    </citation>
    <scope>NUCLEOTIDE SEQUENCE [LARGE SCALE GENOMIC DNA]</scope>
    <source>
        <strain evidence="2">28A</strain>
    </source>
</reference>
<evidence type="ECO:0000313" key="2">
    <source>
        <dbReference type="Proteomes" id="UP000016935"/>
    </source>
</evidence>
<proteinExistence type="predicted"/>
<organism evidence="1 2">
    <name type="scientific">Exserohilum turcicum (strain 28A)</name>
    <name type="common">Northern leaf blight fungus</name>
    <name type="synonym">Setosphaeria turcica</name>
    <dbReference type="NCBI Taxonomy" id="671987"/>
    <lineage>
        <taxon>Eukaryota</taxon>
        <taxon>Fungi</taxon>
        <taxon>Dikarya</taxon>
        <taxon>Ascomycota</taxon>
        <taxon>Pezizomycotina</taxon>
        <taxon>Dothideomycetes</taxon>
        <taxon>Pleosporomycetidae</taxon>
        <taxon>Pleosporales</taxon>
        <taxon>Pleosporineae</taxon>
        <taxon>Pleosporaceae</taxon>
        <taxon>Exserohilum</taxon>
    </lineage>
</organism>
<dbReference type="HOGENOM" id="CLU_516965_0_0_1"/>
<dbReference type="EMBL" id="KB908833">
    <property type="protein sequence ID" value="EOA83057.1"/>
    <property type="molecule type" value="Genomic_DNA"/>
</dbReference>